<name>A0ABR4I4H8_9EURO</name>
<dbReference type="Proteomes" id="UP001610334">
    <property type="component" value="Unassembled WGS sequence"/>
</dbReference>
<sequence>MHLTAHVHTPVGVAGPRLMPAAQTVPASSTRIMSAAGHRTYATLGINAATEGASSRVGNAVPLGTGALQTRSAAGIDAWTQGDNAAVLVGPARGVTIASSITGNPGAAREEAAIPIPIISTGITTCTVRTSTSLSLQASNSNALSSIYASLTSSILAAASRTPDLDSIPTSTTTTVRSTTTTTTTRSTTRSTTTTTTTRPTDDEPPEEETSSYFPETSSDQSDPDFPSTAFDLSESDLFPTASGTDLPPGDSAQVGDDGAGSSIAPPAFTALALVSFIFMIVL</sequence>
<proteinExistence type="predicted"/>
<feature type="region of interest" description="Disordered" evidence="1">
    <location>
        <begin position="163"/>
        <end position="259"/>
    </location>
</feature>
<keyword evidence="3" id="KW-1185">Reference proteome</keyword>
<evidence type="ECO:0000256" key="1">
    <source>
        <dbReference type="SAM" id="MobiDB-lite"/>
    </source>
</evidence>
<comment type="caution">
    <text evidence="2">The sequence shown here is derived from an EMBL/GenBank/DDBJ whole genome shotgun (WGS) entry which is preliminary data.</text>
</comment>
<dbReference type="EMBL" id="JBFXLT010000002">
    <property type="protein sequence ID" value="KAL2822668.1"/>
    <property type="molecule type" value="Genomic_DNA"/>
</dbReference>
<accession>A0ABR4I4H8</accession>
<organism evidence="2 3">
    <name type="scientific">Aspergillus granulosus</name>
    <dbReference type="NCBI Taxonomy" id="176169"/>
    <lineage>
        <taxon>Eukaryota</taxon>
        <taxon>Fungi</taxon>
        <taxon>Dikarya</taxon>
        <taxon>Ascomycota</taxon>
        <taxon>Pezizomycotina</taxon>
        <taxon>Eurotiomycetes</taxon>
        <taxon>Eurotiomycetidae</taxon>
        <taxon>Eurotiales</taxon>
        <taxon>Aspergillaceae</taxon>
        <taxon>Aspergillus</taxon>
        <taxon>Aspergillus subgen. Nidulantes</taxon>
    </lineage>
</organism>
<gene>
    <name evidence="2" type="ORF">BJX63DRAFT_427224</name>
</gene>
<feature type="compositionally biased region" description="Low complexity" evidence="1">
    <location>
        <begin position="169"/>
        <end position="199"/>
    </location>
</feature>
<reference evidence="2 3" key="1">
    <citation type="submission" date="2024-07" db="EMBL/GenBank/DDBJ databases">
        <title>Section-level genome sequencing and comparative genomics of Aspergillus sections Usti and Cavernicolus.</title>
        <authorList>
            <consortium name="Lawrence Berkeley National Laboratory"/>
            <person name="Nybo J.L."/>
            <person name="Vesth T.C."/>
            <person name="Theobald S."/>
            <person name="Frisvad J.C."/>
            <person name="Larsen T.O."/>
            <person name="Kjaerboelling I."/>
            <person name="Rothschild-Mancinelli K."/>
            <person name="Lyhne E.K."/>
            <person name="Kogle M.E."/>
            <person name="Barry K."/>
            <person name="Clum A."/>
            <person name="Na H."/>
            <person name="Ledsgaard L."/>
            <person name="Lin J."/>
            <person name="Lipzen A."/>
            <person name="Kuo A."/>
            <person name="Riley R."/>
            <person name="Mondo S."/>
            <person name="Labutti K."/>
            <person name="Haridas S."/>
            <person name="Pangalinan J."/>
            <person name="Salamov A.A."/>
            <person name="Simmons B.A."/>
            <person name="Magnuson J.K."/>
            <person name="Chen J."/>
            <person name="Drula E."/>
            <person name="Henrissat B."/>
            <person name="Wiebenga A."/>
            <person name="Lubbers R.J."/>
            <person name="Gomes A.C."/>
            <person name="Makela M.R."/>
            <person name="Stajich J."/>
            <person name="Grigoriev I.V."/>
            <person name="Mortensen U.H."/>
            <person name="De Vries R.P."/>
            <person name="Baker S.E."/>
            <person name="Andersen M.R."/>
        </authorList>
    </citation>
    <scope>NUCLEOTIDE SEQUENCE [LARGE SCALE GENOMIC DNA]</scope>
    <source>
        <strain evidence="2 3">CBS 588.65</strain>
    </source>
</reference>
<evidence type="ECO:0000313" key="3">
    <source>
        <dbReference type="Proteomes" id="UP001610334"/>
    </source>
</evidence>
<protein>
    <submittedName>
        <fullName evidence="2">Uncharacterized protein</fullName>
    </submittedName>
</protein>
<evidence type="ECO:0000313" key="2">
    <source>
        <dbReference type="EMBL" id="KAL2822668.1"/>
    </source>
</evidence>